<reference evidence="4" key="1">
    <citation type="journal article" date="2019" name="Int. J. Syst. Evol. Microbiol.">
        <title>The Global Catalogue of Microorganisms (GCM) 10K type strain sequencing project: providing services to taxonomists for standard genome sequencing and annotation.</title>
        <authorList>
            <consortium name="The Broad Institute Genomics Platform"/>
            <consortium name="The Broad Institute Genome Sequencing Center for Infectious Disease"/>
            <person name="Wu L."/>
            <person name="Ma J."/>
        </authorList>
    </citation>
    <scope>NUCLEOTIDE SEQUENCE [LARGE SCALE GENOMIC DNA]</scope>
    <source>
        <strain evidence="4">JCM 18127</strain>
    </source>
</reference>
<evidence type="ECO:0000313" key="4">
    <source>
        <dbReference type="Proteomes" id="UP001500621"/>
    </source>
</evidence>
<comment type="caution">
    <text evidence="3">The sequence shown here is derived from an EMBL/GenBank/DDBJ whole genome shotgun (WGS) entry which is preliminary data.</text>
</comment>
<feature type="region of interest" description="Disordered" evidence="1">
    <location>
        <begin position="82"/>
        <end position="112"/>
    </location>
</feature>
<name>A0ABP8W318_9ACTN</name>
<evidence type="ECO:0000313" key="3">
    <source>
        <dbReference type="EMBL" id="GAA4680011.1"/>
    </source>
</evidence>
<keyword evidence="4" id="KW-1185">Reference proteome</keyword>
<proteinExistence type="predicted"/>
<dbReference type="EMBL" id="BAABIM010000002">
    <property type="protein sequence ID" value="GAA4680011.1"/>
    <property type="molecule type" value="Genomic_DNA"/>
</dbReference>
<dbReference type="Proteomes" id="UP001500621">
    <property type="component" value="Unassembled WGS sequence"/>
</dbReference>
<accession>A0ABP8W318</accession>
<sequence length="280" mass="28968">MTHDLDLEHDELDAELHEPLHSHLHDTLADLRAPGGSAALVATAVADGRRALTRRRAGLALAVAASVTLVGGLAVALSGGSDRPVGPAGQGVEQTPPPLEPTEAPAPAGWWDTPSPQMLRTLRTLLPDDVRVTSALTTFDNGDGAGPQTADGALSGVLTGPAGSGAFQLLLRAPSLGDERGRPVLRDARCPRERPGAAAVVTCTEVSSPDGELTGRLSTDRERGTTYHSTVLVADDGASVYLYVADSSGEKPGYEEPSAPTPPLAPEQVLDLAVDPVWRA</sequence>
<evidence type="ECO:0000256" key="1">
    <source>
        <dbReference type="SAM" id="MobiDB-lite"/>
    </source>
</evidence>
<keyword evidence="2" id="KW-0472">Membrane</keyword>
<evidence type="ECO:0000256" key="2">
    <source>
        <dbReference type="SAM" id="Phobius"/>
    </source>
</evidence>
<feature type="transmembrane region" description="Helical" evidence="2">
    <location>
        <begin position="57"/>
        <end position="77"/>
    </location>
</feature>
<protein>
    <submittedName>
        <fullName evidence="3">Uncharacterized protein</fullName>
    </submittedName>
</protein>
<dbReference type="RefSeq" id="WP_345264620.1">
    <property type="nucleotide sequence ID" value="NZ_BAABIM010000002.1"/>
</dbReference>
<organism evidence="3 4">
    <name type="scientific">Nocardioides nanhaiensis</name>
    <dbReference type="NCBI Taxonomy" id="1476871"/>
    <lineage>
        <taxon>Bacteria</taxon>
        <taxon>Bacillati</taxon>
        <taxon>Actinomycetota</taxon>
        <taxon>Actinomycetes</taxon>
        <taxon>Propionibacteriales</taxon>
        <taxon>Nocardioidaceae</taxon>
        <taxon>Nocardioides</taxon>
    </lineage>
</organism>
<keyword evidence="2" id="KW-0812">Transmembrane</keyword>
<gene>
    <name evidence="3" type="ORF">GCM10023226_16500</name>
</gene>
<keyword evidence="2" id="KW-1133">Transmembrane helix</keyword>